<feature type="compositionally biased region" description="Low complexity" evidence="2">
    <location>
        <begin position="520"/>
        <end position="531"/>
    </location>
</feature>
<evidence type="ECO:0000256" key="2">
    <source>
        <dbReference type="SAM" id="MobiDB-lite"/>
    </source>
</evidence>
<keyword evidence="4" id="KW-1185">Reference proteome</keyword>
<accession>A0AAE0FGZ9</accession>
<name>A0AAE0FGZ9_9CHLO</name>
<feature type="compositionally biased region" description="Basic residues" evidence="2">
    <location>
        <begin position="600"/>
        <end position="614"/>
    </location>
</feature>
<feature type="compositionally biased region" description="Basic and acidic residues" evidence="2">
    <location>
        <begin position="538"/>
        <end position="550"/>
    </location>
</feature>
<feature type="coiled-coil region" evidence="1">
    <location>
        <begin position="673"/>
        <end position="729"/>
    </location>
</feature>
<evidence type="ECO:0000313" key="4">
    <source>
        <dbReference type="Proteomes" id="UP001190700"/>
    </source>
</evidence>
<feature type="compositionally biased region" description="Basic and acidic residues" evidence="2">
    <location>
        <begin position="119"/>
        <end position="128"/>
    </location>
</feature>
<sequence length="944" mass="101802">MRSQRQDLKEHIKARRQENFMKAHEMQVRGGGESTQQSQRSRSVNAIKLELANDDGELITGKHREPSPLQRIRMPTLSIGASLRAARLAAQPKKPAPPGAGAASRMNTAASRMSTMGREITEAEHWEDDKDEDYTDDEDAEGSEEEAGAVMEGSLQAVAPSPGSLHEQHRRLQDGPQGGASDLPGLSVFRRLLGRALRTRHSAHRTRAAAGDAMLRVNAAAATPSDVKGQAVVESTEDVETIPEEAEAQPPSPLGIVVEEDIVLGASKLPTLVTSASAEGGKRSRVRSALRTPRMSSAAPRKSRSGRTSSSNAAQRGSPVGDGSAEPSTPSMRSVESLAKVVGNLAHMSTSLVAVEGEGLSGSLRAVGEPASRLGSRAGLATPPNPKQKWKAAVRAVQGLGTAFAYQAHLDQQLYERYLEKQTQQSKMAVDDRGELVYTPTAGAGLGDEEGGEVGDGEKRGGPHGGDAETAPSSLDERAEPSSAAARVAPHPPSGSKPGTPEDGQGGVDARRLRDQRVYDATPDPDLADLLFVVSPEYTRKRGDGKETEHLPALAVKAAAEKGSAEDVVPSPTAAQLHGSSDLSPANGDGAEESEEGKKQKSKKRKKKGGKRRKGTDGENKEEEDDDDDDDGEDEEGDEEDGADEAAITKGKEITAKDAAMAAEAGMDLVEWKESVANQELELRERTENLQQELAKSKKASDALMGFAKQAAKEVLASHEQHLEDVKNLTAEEVVLRKRQKAKRRGVKVLNWKTRRRCMLKLRCYARFLTVLRTSQDLHYSEWLCQTLRVSLTVLRTTLPMEAFRATLTKDDTGAVKKVKGALKAVLGKQLQKEDALNAVVSAARYPLERMLGTALVMAFMDLRGIVDRSQLAEKMRLAGEASWEYKGRPFEFFVSAFKCMLTLEEQGWFERSTLWGLVFLQSSDGSFSLNAGLATLLSAGNTE</sequence>
<gene>
    <name evidence="3" type="ORF">CYMTET_31736</name>
</gene>
<protein>
    <submittedName>
        <fullName evidence="3">Uncharacterized protein</fullName>
    </submittedName>
</protein>
<dbReference type="EMBL" id="LGRX02018909">
    <property type="protein sequence ID" value="KAK3259258.1"/>
    <property type="molecule type" value="Genomic_DNA"/>
</dbReference>
<keyword evidence="1" id="KW-0175">Coiled coil</keyword>
<comment type="caution">
    <text evidence="3">The sequence shown here is derived from an EMBL/GenBank/DDBJ whole genome shotgun (WGS) entry which is preliminary data.</text>
</comment>
<feature type="region of interest" description="Disordered" evidence="2">
    <location>
        <begin position="274"/>
        <end position="335"/>
    </location>
</feature>
<feature type="compositionally biased region" description="Basic and acidic residues" evidence="2">
    <location>
        <begin position="509"/>
        <end position="518"/>
    </location>
</feature>
<organism evidence="3 4">
    <name type="scientific">Cymbomonas tetramitiformis</name>
    <dbReference type="NCBI Taxonomy" id="36881"/>
    <lineage>
        <taxon>Eukaryota</taxon>
        <taxon>Viridiplantae</taxon>
        <taxon>Chlorophyta</taxon>
        <taxon>Pyramimonadophyceae</taxon>
        <taxon>Pyramimonadales</taxon>
        <taxon>Pyramimonadaceae</taxon>
        <taxon>Cymbomonas</taxon>
    </lineage>
</organism>
<evidence type="ECO:0000313" key="3">
    <source>
        <dbReference type="EMBL" id="KAK3259258.1"/>
    </source>
</evidence>
<proteinExistence type="predicted"/>
<feature type="compositionally biased region" description="Acidic residues" evidence="2">
    <location>
        <begin position="129"/>
        <end position="147"/>
    </location>
</feature>
<evidence type="ECO:0000256" key="1">
    <source>
        <dbReference type="SAM" id="Coils"/>
    </source>
</evidence>
<dbReference type="AlphaFoldDB" id="A0AAE0FGZ9"/>
<feature type="region of interest" description="Disordered" evidence="2">
    <location>
        <begin position="425"/>
        <end position="653"/>
    </location>
</feature>
<feature type="compositionally biased region" description="Polar residues" evidence="2">
    <location>
        <begin position="306"/>
        <end position="315"/>
    </location>
</feature>
<reference evidence="3 4" key="1">
    <citation type="journal article" date="2015" name="Genome Biol. Evol.">
        <title>Comparative Genomics of a Bacterivorous Green Alga Reveals Evolutionary Causalities and Consequences of Phago-Mixotrophic Mode of Nutrition.</title>
        <authorList>
            <person name="Burns J.A."/>
            <person name="Paasch A."/>
            <person name="Narechania A."/>
            <person name="Kim E."/>
        </authorList>
    </citation>
    <scope>NUCLEOTIDE SEQUENCE [LARGE SCALE GENOMIC DNA]</scope>
    <source>
        <strain evidence="3 4">PLY_AMNH</strain>
    </source>
</reference>
<dbReference type="Proteomes" id="UP001190700">
    <property type="component" value="Unassembled WGS sequence"/>
</dbReference>
<feature type="region of interest" description="Disordered" evidence="2">
    <location>
        <begin position="119"/>
        <end position="184"/>
    </location>
</feature>
<feature type="compositionally biased region" description="Acidic residues" evidence="2">
    <location>
        <begin position="620"/>
        <end position="644"/>
    </location>
</feature>
<feature type="non-terminal residue" evidence="3">
    <location>
        <position position="944"/>
    </location>
</feature>